<dbReference type="InterPro" id="IPR016040">
    <property type="entry name" value="NAD(P)-bd_dom"/>
</dbReference>
<dbReference type="PANTHER" id="PTHR47129:SF1">
    <property type="entry name" value="NMRA-LIKE DOMAIN-CONTAINING PROTEIN"/>
    <property type="match status" value="1"/>
</dbReference>
<dbReference type="SUPFAM" id="SSF51735">
    <property type="entry name" value="NAD(P)-binding Rossmann-fold domains"/>
    <property type="match status" value="1"/>
</dbReference>
<accession>A0A5B2XJS1</accession>
<dbReference type="Gene3D" id="3.40.50.720">
    <property type="entry name" value="NAD(P)-binding Rossmann-like Domain"/>
    <property type="match status" value="1"/>
</dbReference>
<protein>
    <submittedName>
        <fullName evidence="2">SDR family oxidoreductase</fullName>
    </submittedName>
</protein>
<dbReference type="EMBL" id="VUOB01000019">
    <property type="protein sequence ID" value="KAA2263012.1"/>
    <property type="molecule type" value="Genomic_DNA"/>
</dbReference>
<evidence type="ECO:0000313" key="2">
    <source>
        <dbReference type="EMBL" id="KAA2263012.1"/>
    </source>
</evidence>
<evidence type="ECO:0000259" key="1">
    <source>
        <dbReference type="Pfam" id="PF13460"/>
    </source>
</evidence>
<name>A0A5B2XJS1_9PSEU</name>
<dbReference type="InterPro" id="IPR036291">
    <property type="entry name" value="NAD(P)-bd_dom_sf"/>
</dbReference>
<gene>
    <name evidence="2" type="ORF">F0L68_11180</name>
</gene>
<dbReference type="Pfam" id="PF13460">
    <property type="entry name" value="NAD_binding_10"/>
    <property type="match status" value="1"/>
</dbReference>
<evidence type="ECO:0000313" key="3">
    <source>
        <dbReference type="Proteomes" id="UP000323454"/>
    </source>
</evidence>
<dbReference type="PANTHER" id="PTHR47129">
    <property type="entry name" value="QUINONE OXIDOREDUCTASE 2"/>
    <property type="match status" value="1"/>
</dbReference>
<dbReference type="CDD" id="cd05269">
    <property type="entry name" value="TMR_SDR_a"/>
    <property type="match status" value="1"/>
</dbReference>
<dbReference type="AlphaFoldDB" id="A0A5B2XJS1"/>
<organism evidence="2 3">
    <name type="scientific">Solihabitans fulvus</name>
    <dbReference type="NCBI Taxonomy" id="1892852"/>
    <lineage>
        <taxon>Bacteria</taxon>
        <taxon>Bacillati</taxon>
        <taxon>Actinomycetota</taxon>
        <taxon>Actinomycetes</taxon>
        <taxon>Pseudonocardiales</taxon>
        <taxon>Pseudonocardiaceae</taxon>
        <taxon>Solihabitans</taxon>
    </lineage>
</organism>
<feature type="domain" description="NAD(P)-binding" evidence="1">
    <location>
        <begin position="7"/>
        <end position="180"/>
    </location>
</feature>
<dbReference type="OrthoDB" id="5510591at2"/>
<dbReference type="InterPro" id="IPR052718">
    <property type="entry name" value="NmrA-type_oxidoreductase"/>
</dbReference>
<dbReference type="Proteomes" id="UP000323454">
    <property type="component" value="Unassembled WGS sequence"/>
</dbReference>
<sequence length="287" mass="29884">MTILVTGATGQFGGLAVRHLLDRVPAAELAVSVRDPEKAADLAALGVQVRRGDFSEPESLAETFAGVDKLLLVSTNGPDEQRVAQHVNAIDAAVKAGVRYIAYTSVSDADTSPLELAAVHKATEERLRASGIPFTFLRNGMYHENYTPTLPGAVERGALASAAGEGRIATASRDDLALAAAIVVAGDGHENAIYELTGSTTWSFPELAATVAEITGKPLPHKDVTAEDLTAALLAAGLPDFLAEVIADIQVNIGKGVLSEVRPDLEKLLGRAPSTIEQAARAAFATA</sequence>
<dbReference type="RefSeq" id="WP_149849434.1">
    <property type="nucleotide sequence ID" value="NZ_VUOB01000019.1"/>
</dbReference>
<reference evidence="2 3" key="1">
    <citation type="submission" date="2019-09" db="EMBL/GenBank/DDBJ databases">
        <title>Goodfellowia gen. nov., a new genus of the Pseudonocardineae related to Actinoalloteichus, containing Goodfellowia coeruleoviolacea gen. nov., comb. nov. gen. nov., comb. nov.</title>
        <authorList>
            <person name="Labeda D."/>
        </authorList>
    </citation>
    <scope>NUCLEOTIDE SEQUENCE [LARGE SCALE GENOMIC DNA]</scope>
    <source>
        <strain evidence="2 3">AN110305</strain>
    </source>
</reference>
<proteinExistence type="predicted"/>
<dbReference type="Gene3D" id="3.90.25.10">
    <property type="entry name" value="UDP-galactose 4-epimerase, domain 1"/>
    <property type="match status" value="1"/>
</dbReference>
<comment type="caution">
    <text evidence="2">The sequence shown here is derived from an EMBL/GenBank/DDBJ whole genome shotgun (WGS) entry which is preliminary data.</text>
</comment>
<keyword evidence="3" id="KW-1185">Reference proteome</keyword>
<reference evidence="2 3" key="2">
    <citation type="submission" date="2019-09" db="EMBL/GenBank/DDBJ databases">
        <authorList>
            <person name="Jin C."/>
        </authorList>
    </citation>
    <scope>NUCLEOTIDE SEQUENCE [LARGE SCALE GENOMIC DNA]</scope>
    <source>
        <strain evidence="2 3">AN110305</strain>
    </source>
</reference>